<name>A0ABQ0DVY1_9EUKA</name>
<feature type="region of interest" description="Disordered" evidence="2">
    <location>
        <begin position="167"/>
        <end position="198"/>
    </location>
</feature>
<evidence type="ECO:0000256" key="2">
    <source>
        <dbReference type="SAM" id="MobiDB-lite"/>
    </source>
</evidence>
<comment type="caution">
    <text evidence="3">The sequence shown here is derived from an EMBL/GenBank/DDBJ whole genome shotgun (WGS) entry which is preliminary data.</text>
</comment>
<proteinExistence type="predicted"/>
<accession>A0ABQ0DVY1</accession>
<dbReference type="Proteomes" id="UP001628156">
    <property type="component" value="Unassembled WGS sequence"/>
</dbReference>
<sequence length="352" mass="41319">MNIQTNIKISINDYVNLLLLKDKTLFQESMIQQLTQENKNLKTGLDELTKKYEETCLKYASKIDEDQNSYQAKLTELKKELEEKQTLIEKERTEKLQIKYESSMMKLKVSQYEKEIEQLKQEIILQPERKVPNEIPEQIQTENLASGTESESQTELNIITESKIKRSTRQRKKTVTKSEKNLVLQATQPQDDKQKEDGISSDLINTSIIQSPNKEKVNLIKNSDINCKANQLVFSNTNLSKAPKEITFMVRYDLVLQIVQQFYKEGKSIEICKRRKCIRASLVFGEYQKICKLQLVKERSDEKKIWNLNRSLLRQFNSCIVHMESERLKKGYEKNFDFLRTNASMLLYLGDY</sequence>
<keyword evidence="4" id="KW-1185">Reference proteome</keyword>
<keyword evidence="1" id="KW-0175">Coiled coil</keyword>
<reference evidence="3 4" key="1">
    <citation type="journal article" date="2019" name="PLoS Negl. Trop. Dis.">
        <title>Whole genome sequencing of Entamoeba nuttalli reveals mammalian host-related molecular signatures and a novel octapeptide-repeat surface protein.</title>
        <authorList>
            <person name="Tanaka M."/>
            <person name="Makiuchi T."/>
            <person name="Komiyama T."/>
            <person name="Shiina T."/>
            <person name="Osaki K."/>
            <person name="Tachibana H."/>
        </authorList>
    </citation>
    <scope>NUCLEOTIDE SEQUENCE [LARGE SCALE GENOMIC DNA]</scope>
    <source>
        <strain evidence="3 4">P19-061405</strain>
    </source>
</reference>
<feature type="coiled-coil region" evidence="1">
    <location>
        <begin position="31"/>
        <end position="122"/>
    </location>
</feature>
<organism evidence="3 4">
    <name type="scientific">Entamoeba nuttalli</name>
    <dbReference type="NCBI Taxonomy" id="412467"/>
    <lineage>
        <taxon>Eukaryota</taxon>
        <taxon>Amoebozoa</taxon>
        <taxon>Evosea</taxon>
        <taxon>Archamoebae</taxon>
        <taxon>Mastigamoebida</taxon>
        <taxon>Entamoebidae</taxon>
        <taxon>Entamoeba</taxon>
    </lineage>
</organism>
<evidence type="ECO:0000256" key="1">
    <source>
        <dbReference type="SAM" id="Coils"/>
    </source>
</evidence>
<dbReference type="EMBL" id="BAAFRS010000317">
    <property type="protein sequence ID" value="GAB1227016.1"/>
    <property type="molecule type" value="Genomic_DNA"/>
</dbReference>
<gene>
    <name evidence="3" type="ORF">ENUP19_0317G0021</name>
</gene>
<evidence type="ECO:0000313" key="3">
    <source>
        <dbReference type="EMBL" id="GAB1227016.1"/>
    </source>
</evidence>
<evidence type="ECO:0000313" key="4">
    <source>
        <dbReference type="Proteomes" id="UP001628156"/>
    </source>
</evidence>
<protein>
    <submittedName>
        <fullName evidence="3">Uncharacterized protein</fullName>
    </submittedName>
</protein>